<feature type="transmembrane region" description="Helical" evidence="5">
    <location>
        <begin position="38"/>
        <end position="58"/>
    </location>
</feature>
<keyword evidence="5" id="KW-0813">Transport</keyword>
<evidence type="ECO:0000256" key="2">
    <source>
        <dbReference type="ARBA" id="ARBA00022692"/>
    </source>
</evidence>
<evidence type="ECO:0000256" key="1">
    <source>
        <dbReference type="ARBA" id="ARBA00004370"/>
    </source>
</evidence>
<comment type="subcellular location">
    <subcellularLocation>
        <location evidence="5">Cell inner membrane</location>
        <topology evidence="5">Multi-pass membrane protein</topology>
    </subcellularLocation>
    <subcellularLocation>
        <location evidence="1">Membrane</location>
    </subcellularLocation>
</comment>
<keyword evidence="5" id="KW-0406">Ion transport</keyword>
<evidence type="ECO:0000313" key="8">
    <source>
        <dbReference type="Proteomes" id="UP001521137"/>
    </source>
</evidence>
<gene>
    <name evidence="7" type="ORF">L0668_09705</name>
</gene>
<evidence type="ECO:0000256" key="3">
    <source>
        <dbReference type="ARBA" id="ARBA00022989"/>
    </source>
</evidence>
<name>A0ABS9D687_9ALTE</name>
<accession>A0ABS9D687</accession>
<comment type="caution">
    <text evidence="5">Lacks conserved residue(s) required for the propagation of feature annotation.</text>
</comment>
<dbReference type="InterPro" id="IPR023408">
    <property type="entry name" value="MscS_beta-dom_sf"/>
</dbReference>
<evidence type="ECO:0000256" key="4">
    <source>
        <dbReference type="ARBA" id="ARBA00023136"/>
    </source>
</evidence>
<keyword evidence="2 5" id="KW-0812">Transmembrane</keyword>
<dbReference type="Gene3D" id="2.30.30.60">
    <property type="match status" value="1"/>
</dbReference>
<keyword evidence="8" id="KW-1185">Reference proteome</keyword>
<protein>
    <recommendedName>
        <fullName evidence="5">Small-conductance mechanosensitive channel</fullName>
    </recommendedName>
</protein>
<feature type="domain" description="Mechanosensitive ion channel MscS" evidence="6">
    <location>
        <begin position="89"/>
        <end position="152"/>
    </location>
</feature>
<proteinExistence type="inferred from homology"/>
<comment type="caution">
    <text evidence="7">The sequence shown here is derived from an EMBL/GenBank/DDBJ whole genome shotgun (WGS) entry which is preliminary data.</text>
</comment>
<evidence type="ECO:0000259" key="6">
    <source>
        <dbReference type="Pfam" id="PF00924"/>
    </source>
</evidence>
<keyword evidence="5" id="KW-0407">Ion channel</keyword>
<evidence type="ECO:0000256" key="5">
    <source>
        <dbReference type="RuleBase" id="RU369025"/>
    </source>
</evidence>
<dbReference type="PANTHER" id="PTHR30221">
    <property type="entry name" value="SMALL-CONDUCTANCE MECHANOSENSITIVE CHANNEL"/>
    <property type="match status" value="1"/>
</dbReference>
<dbReference type="PANTHER" id="PTHR30221:SF8">
    <property type="entry name" value="SMALL-CONDUCTANCE MECHANOSENSITIVE CHANNEL"/>
    <property type="match status" value="1"/>
</dbReference>
<dbReference type="RefSeq" id="WP_235312121.1">
    <property type="nucleotide sequence ID" value="NZ_JAKGAS010000004.1"/>
</dbReference>
<dbReference type="Gene3D" id="1.10.287.1260">
    <property type="match status" value="1"/>
</dbReference>
<dbReference type="InterPro" id="IPR010920">
    <property type="entry name" value="LSM_dom_sf"/>
</dbReference>
<keyword evidence="4 5" id="KW-0472">Membrane</keyword>
<dbReference type="InterPro" id="IPR006685">
    <property type="entry name" value="MscS_channel_2nd"/>
</dbReference>
<sequence length="177" mass="19871">MNLLFALAIIIAFIMITRLTESAIHRFGAARDVSQFRMQYIVKTVNMGLTVFCVILLIPFMGVEYSQVSIFLSSVFAVLGVALFAQWSILSNITASLVIFFGFPYRVGDHIKIMDKDDDITGIIEDIALFHITIKRGDELISYPNNLILQKGVIKNPKPKVEQVKEAEPVKETSSKE</sequence>
<dbReference type="Proteomes" id="UP001521137">
    <property type="component" value="Unassembled WGS sequence"/>
</dbReference>
<organism evidence="7 8">
    <name type="scientific">Paraglaciecola algarum</name>
    <dbReference type="NCBI Taxonomy" id="3050085"/>
    <lineage>
        <taxon>Bacteria</taxon>
        <taxon>Pseudomonadati</taxon>
        <taxon>Pseudomonadota</taxon>
        <taxon>Gammaproteobacteria</taxon>
        <taxon>Alteromonadales</taxon>
        <taxon>Alteromonadaceae</taxon>
        <taxon>Paraglaciecola</taxon>
    </lineage>
</organism>
<evidence type="ECO:0000313" key="7">
    <source>
        <dbReference type="EMBL" id="MCF2948381.1"/>
    </source>
</evidence>
<reference evidence="7 8" key="1">
    <citation type="submission" date="2022-01" db="EMBL/GenBank/DDBJ databases">
        <title>Paraglaciecola sp. G1-23.</title>
        <authorList>
            <person name="Jin M.S."/>
            <person name="Han D.M."/>
            <person name="Kim H.M."/>
            <person name="Jeon C.O."/>
        </authorList>
    </citation>
    <scope>NUCLEOTIDE SEQUENCE [LARGE SCALE GENOMIC DNA]</scope>
    <source>
        <strain evidence="7 8">G1-23</strain>
    </source>
</reference>
<comment type="similarity">
    <text evidence="5">Belongs to the MscS (TC 1.A.23) family.</text>
</comment>
<keyword evidence="5" id="KW-0997">Cell inner membrane</keyword>
<comment type="function">
    <text evidence="5">Mechanosensitive channel that participates in the regulation of osmotic pressure changes within the cell, opening in response to stretch forces in the membrane lipid bilayer, without the need for other proteins. Contributes to normal resistance to hypoosmotic shock. Forms an ion channel of 1.0 nanosiemens conductance with a slight preference for anions.</text>
</comment>
<dbReference type="EMBL" id="JAKGAS010000004">
    <property type="protein sequence ID" value="MCF2948381.1"/>
    <property type="molecule type" value="Genomic_DNA"/>
</dbReference>
<dbReference type="Pfam" id="PF00924">
    <property type="entry name" value="MS_channel_2nd"/>
    <property type="match status" value="1"/>
</dbReference>
<dbReference type="SUPFAM" id="SSF50182">
    <property type="entry name" value="Sm-like ribonucleoproteins"/>
    <property type="match status" value="1"/>
</dbReference>
<keyword evidence="5" id="KW-1003">Cell membrane</keyword>
<dbReference type="InterPro" id="IPR045275">
    <property type="entry name" value="MscS_archaea/bacteria_type"/>
</dbReference>
<keyword evidence="3 5" id="KW-1133">Transmembrane helix</keyword>
<feature type="transmembrane region" description="Helical" evidence="5">
    <location>
        <begin position="89"/>
        <end position="107"/>
    </location>
</feature>
<comment type="subunit">
    <text evidence="5">Homoheptamer.</text>
</comment>